<dbReference type="Proteomes" id="UP000239563">
    <property type="component" value="Chromosome X"/>
</dbReference>
<feature type="compositionally biased region" description="Low complexity" evidence="2">
    <location>
        <begin position="213"/>
        <end position="248"/>
    </location>
</feature>
<dbReference type="SUPFAM" id="SSF82708">
    <property type="entry name" value="R3H domain"/>
    <property type="match status" value="1"/>
</dbReference>
<feature type="compositionally biased region" description="Low complexity" evidence="2">
    <location>
        <begin position="312"/>
        <end position="324"/>
    </location>
</feature>
<feature type="compositionally biased region" description="Low complexity" evidence="2">
    <location>
        <begin position="654"/>
        <end position="668"/>
    </location>
</feature>
<evidence type="ECO:0000313" key="4">
    <source>
        <dbReference type="EMBL" id="SJX64022.1"/>
    </source>
</evidence>
<feature type="region of interest" description="Disordered" evidence="2">
    <location>
        <begin position="13"/>
        <end position="32"/>
    </location>
</feature>
<reference evidence="4 5" key="1">
    <citation type="submission" date="2017-02" db="EMBL/GenBank/DDBJ databases">
        <authorList>
            <person name="Peterson S.W."/>
        </authorList>
    </citation>
    <scope>NUCLEOTIDE SEQUENCE [LARGE SCALE GENOMIC DNA]</scope>
    <source>
        <strain evidence="4 5">SRS1_H2-8</strain>
    </source>
</reference>
<feature type="region of interest" description="Disordered" evidence="2">
    <location>
        <begin position="642"/>
        <end position="755"/>
    </location>
</feature>
<dbReference type="InterPro" id="IPR036867">
    <property type="entry name" value="R3H_dom_sf"/>
</dbReference>
<dbReference type="Pfam" id="PF01424">
    <property type="entry name" value="R3H"/>
    <property type="match status" value="1"/>
</dbReference>
<keyword evidence="1" id="KW-0597">Phosphoprotein</keyword>
<dbReference type="InterPro" id="IPR024771">
    <property type="entry name" value="SUZ"/>
</dbReference>
<feature type="region of interest" description="Disordered" evidence="2">
    <location>
        <begin position="526"/>
        <end position="562"/>
    </location>
</feature>
<evidence type="ECO:0000313" key="5">
    <source>
        <dbReference type="Proteomes" id="UP000239563"/>
    </source>
</evidence>
<dbReference type="PROSITE" id="PS51673">
    <property type="entry name" value="SUZ"/>
    <property type="match status" value="1"/>
</dbReference>
<feature type="compositionally biased region" description="Basic and acidic residues" evidence="2">
    <location>
        <begin position="279"/>
        <end position="298"/>
    </location>
</feature>
<dbReference type="InterPro" id="IPR001374">
    <property type="entry name" value="R3H_dom"/>
</dbReference>
<name>A0A2N8UH36_9BASI</name>
<feature type="compositionally biased region" description="Polar residues" evidence="2">
    <location>
        <begin position="45"/>
        <end position="54"/>
    </location>
</feature>
<dbReference type="Pfam" id="PF12752">
    <property type="entry name" value="SUZ"/>
    <property type="match status" value="1"/>
</dbReference>
<dbReference type="GO" id="GO:0003676">
    <property type="term" value="F:nucleic acid binding"/>
    <property type="evidence" value="ECO:0007669"/>
    <property type="project" value="InterPro"/>
</dbReference>
<accession>A0A2N8UH36</accession>
<feature type="compositionally biased region" description="Low complexity" evidence="2">
    <location>
        <begin position="351"/>
        <end position="383"/>
    </location>
</feature>
<proteinExistence type="predicted"/>
<dbReference type="EMBL" id="LT795063">
    <property type="protein sequence ID" value="SJX64022.1"/>
    <property type="molecule type" value="Genomic_DNA"/>
</dbReference>
<feature type="region of interest" description="Disordered" evidence="2">
    <location>
        <begin position="428"/>
        <end position="507"/>
    </location>
</feature>
<dbReference type="GO" id="GO:0006012">
    <property type="term" value="P:galactose metabolic process"/>
    <property type="evidence" value="ECO:0007669"/>
    <property type="project" value="TreeGrafter"/>
</dbReference>
<gene>
    <name evidence="4" type="ORF">SRS1_14682</name>
</gene>
<protein>
    <recommendedName>
        <fullName evidence="3">SUZ domain-containing protein</fullName>
    </recommendedName>
</protein>
<feature type="compositionally biased region" description="Polar residues" evidence="2">
    <location>
        <begin position="461"/>
        <end position="472"/>
    </location>
</feature>
<dbReference type="PANTHER" id="PTHR15672:SF8">
    <property type="entry name" value="PROTEIN ENCORE"/>
    <property type="match status" value="1"/>
</dbReference>
<feature type="region of interest" description="Disordered" evidence="2">
    <location>
        <begin position="45"/>
        <end position="75"/>
    </location>
</feature>
<evidence type="ECO:0000256" key="2">
    <source>
        <dbReference type="SAM" id="MobiDB-lite"/>
    </source>
</evidence>
<dbReference type="Gene3D" id="3.30.1370.50">
    <property type="entry name" value="R3H-like domain"/>
    <property type="match status" value="1"/>
</dbReference>
<dbReference type="AlphaFoldDB" id="A0A2N8UH36"/>
<feature type="compositionally biased region" description="Low complexity" evidence="2">
    <location>
        <begin position="675"/>
        <end position="697"/>
    </location>
</feature>
<dbReference type="CDD" id="cd02642">
    <property type="entry name" value="R3H_encore_like"/>
    <property type="match status" value="1"/>
</dbReference>
<dbReference type="PANTHER" id="PTHR15672">
    <property type="entry name" value="CAMP-REGULATED PHOSPHOPROTEIN 21 RELATED R3H DOMAIN CONTAINING PROTEIN"/>
    <property type="match status" value="1"/>
</dbReference>
<feature type="compositionally biased region" description="Low complexity" evidence="2">
    <location>
        <begin position="59"/>
        <end position="75"/>
    </location>
</feature>
<feature type="region of interest" description="Disordered" evidence="2">
    <location>
        <begin position="213"/>
        <end position="298"/>
    </location>
</feature>
<feature type="compositionally biased region" description="Polar residues" evidence="2">
    <location>
        <begin position="334"/>
        <end position="345"/>
    </location>
</feature>
<evidence type="ECO:0000259" key="3">
    <source>
        <dbReference type="PROSITE" id="PS51673"/>
    </source>
</evidence>
<feature type="compositionally biased region" description="Low complexity" evidence="2">
    <location>
        <begin position="18"/>
        <end position="29"/>
    </location>
</feature>
<organism evidence="4 5">
    <name type="scientific">Sporisorium reilianum f. sp. reilianum</name>
    <dbReference type="NCBI Taxonomy" id="72559"/>
    <lineage>
        <taxon>Eukaryota</taxon>
        <taxon>Fungi</taxon>
        <taxon>Dikarya</taxon>
        <taxon>Basidiomycota</taxon>
        <taxon>Ustilaginomycotina</taxon>
        <taxon>Ustilaginomycetes</taxon>
        <taxon>Ustilaginales</taxon>
        <taxon>Ustilaginaceae</taxon>
        <taxon>Sporisorium</taxon>
    </lineage>
</organism>
<feature type="compositionally biased region" description="Low complexity" evidence="2">
    <location>
        <begin position="738"/>
        <end position="755"/>
    </location>
</feature>
<feature type="domain" description="SUZ" evidence="3">
    <location>
        <begin position="222"/>
        <end position="312"/>
    </location>
</feature>
<evidence type="ECO:0000256" key="1">
    <source>
        <dbReference type="ARBA" id="ARBA00022553"/>
    </source>
</evidence>
<sequence>MTQVDALADALTATSVHTADGASTASASTVPNLKTTKPSFASALRTGQNATPTILTRDAAAPVTSSSSSPTPPASADIVSAAIPASSSSSLSSSPCELVPVDDTILQAIRKRDDRIFFSQYENQMAALVRDPTRTSLELGAMNAYQRLLVHRCADQFRLEHRFDRATNCITLSKTATTSHPSALLSIRAREFLVQRDGIDPVNVNPAAANLAAPSTTDTSASSPGSSASASSPASPAPAPTAVLSPSSNAPKPGFQIMRRDPSKSRQSPLRSTDNDGNDPDKAAAKARKDMTLEEREASYKAARARIFGDVATSNSSGSASPTSSTPPPDASKTIDQATDAASSTRDTKGASPSTSAASSLAASPVAGRSASRTKKTSSSSSSVATQDGSAQKGRAKTRGKAATTHSTSDSVNDDLEFSRALPISSHSASPAAFGAPQQSSPLAQPGQVAQGYFPPMQHPSLLQQSQSNPNLRSRAPAFHPQGSSTPAYSQGGGLRHPAEVAAPPQQQRLWPQSGEVVQNDAFPALGSTGANPSQRHAHAQHIGRNAQNSSGGGAWNGPAVGPDHQMNGVGVWAQQVQINAAFRPPQQQQDTQAYLAYPHQQQQQQHPHPQHQHFQAAFLPYPSGQPSFPMHYAPMGQPQAHAYAPSNYTAPRSTTSSRASSQRGGAQNARDDAASVSSMTASSRSASFSGPSGAGSTNATQQANGGGTSTGNSNGTNSKPTTALSHPSLPARPAWLPSSGSAAPSAASGAESSG</sequence>
<dbReference type="InterPro" id="IPR051937">
    <property type="entry name" value="R3H_domain_containing"/>
</dbReference>
<feature type="region of interest" description="Disordered" evidence="2">
    <location>
        <begin position="312"/>
        <end position="415"/>
    </location>
</feature>